<keyword evidence="10" id="KW-1185">Reference proteome</keyword>
<dbReference type="GO" id="GO:0005634">
    <property type="term" value="C:nucleus"/>
    <property type="evidence" value="ECO:0007669"/>
    <property type="project" value="UniProtKB-SubCell"/>
</dbReference>
<dbReference type="Pfam" id="PF13359">
    <property type="entry name" value="DDE_Tnp_4"/>
    <property type="match status" value="1"/>
</dbReference>
<comment type="subcellular location">
    <subcellularLocation>
        <location evidence="2">Nucleus</location>
    </subcellularLocation>
</comment>
<organism evidence="9 10">
    <name type="scientific">Acyrthosiphon pisum</name>
    <name type="common">Pea aphid</name>
    <dbReference type="NCBI Taxonomy" id="7029"/>
    <lineage>
        <taxon>Eukaryota</taxon>
        <taxon>Metazoa</taxon>
        <taxon>Ecdysozoa</taxon>
        <taxon>Arthropoda</taxon>
        <taxon>Hexapoda</taxon>
        <taxon>Insecta</taxon>
        <taxon>Pterygota</taxon>
        <taxon>Neoptera</taxon>
        <taxon>Paraneoptera</taxon>
        <taxon>Hemiptera</taxon>
        <taxon>Sternorrhyncha</taxon>
        <taxon>Aphidomorpha</taxon>
        <taxon>Aphidoidea</taxon>
        <taxon>Aphididae</taxon>
        <taxon>Macrosiphini</taxon>
        <taxon>Acyrthosiphon</taxon>
    </lineage>
</organism>
<evidence type="ECO:0000256" key="7">
    <source>
        <dbReference type="ARBA" id="ARBA00023242"/>
    </source>
</evidence>
<dbReference type="GO" id="GO:0046872">
    <property type="term" value="F:metal ion binding"/>
    <property type="evidence" value="ECO:0007669"/>
    <property type="project" value="UniProtKB-KW"/>
</dbReference>
<comment type="cofactor">
    <cofactor evidence="1">
        <name>a divalent metal cation</name>
        <dbReference type="ChEBI" id="CHEBI:60240"/>
    </cofactor>
</comment>
<evidence type="ECO:0000256" key="1">
    <source>
        <dbReference type="ARBA" id="ARBA00001968"/>
    </source>
</evidence>
<comment type="similarity">
    <text evidence="3">Belongs to the HARBI1 family.</text>
</comment>
<evidence type="ECO:0000256" key="4">
    <source>
        <dbReference type="ARBA" id="ARBA00022722"/>
    </source>
</evidence>
<evidence type="ECO:0000256" key="6">
    <source>
        <dbReference type="ARBA" id="ARBA00022801"/>
    </source>
</evidence>
<evidence type="ECO:0000313" key="10">
    <source>
        <dbReference type="Proteomes" id="UP000007819"/>
    </source>
</evidence>
<dbReference type="EnsemblMetazoa" id="XM_008189219.1">
    <property type="protein sequence ID" value="XP_008187441.1"/>
    <property type="gene ID" value="LOC103310558"/>
</dbReference>
<dbReference type="InterPro" id="IPR045249">
    <property type="entry name" value="HARBI1-like"/>
</dbReference>
<dbReference type="GeneID" id="103310558"/>
<evidence type="ECO:0000259" key="8">
    <source>
        <dbReference type="Pfam" id="PF13359"/>
    </source>
</evidence>
<dbReference type="AlphaFoldDB" id="A0A8R2FD96"/>
<dbReference type="GO" id="GO:0004518">
    <property type="term" value="F:nuclease activity"/>
    <property type="evidence" value="ECO:0007669"/>
    <property type="project" value="UniProtKB-KW"/>
</dbReference>
<accession>A0A8R2FD96</accession>
<evidence type="ECO:0000256" key="2">
    <source>
        <dbReference type="ARBA" id="ARBA00004123"/>
    </source>
</evidence>
<protein>
    <recommendedName>
        <fullName evidence="8">DDE Tnp4 domain-containing protein</fullName>
    </recommendedName>
</protein>
<feature type="domain" description="DDE Tnp4" evidence="8">
    <location>
        <begin position="162"/>
        <end position="313"/>
    </location>
</feature>
<evidence type="ECO:0000256" key="5">
    <source>
        <dbReference type="ARBA" id="ARBA00022723"/>
    </source>
</evidence>
<dbReference type="KEGG" id="api:103310558"/>
<dbReference type="PANTHER" id="PTHR22930:SF85">
    <property type="entry name" value="GH03217P-RELATED"/>
    <property type="match status" value="1"/>
</dbReference>
<name>A0A8R2FD96_ACYPI</name>
<evidence type="ECO:0000256" key="3">
    <source>
        <dbReference type="ARBA" id="ARBA00006958"/>
    </source>
</evidence>
<reference evidence="10" key="1">
    <citation type="submission" date="2010-06" db="EMBL/GenBank/DDBJ databases">
        <authorList>
            <person name="Jiang H."/>
            <person name="Abraham K."/>
            <person name="Ali S."/>
            <person name="Alsbrooks S.L."/>
            <person name="Anim B.N."/>
            <person name="Anosike U.S."/>
            <person name="Attaway T."/>
            <person name="Bandaranaike D.P."/>
            <person name="Battles P.K."/>
            <person name="Bell S.N."/>
            <person name="Bell A.V."/>
            <person name="Beltran B."/>
            <person name="Bickham C."/>
            <person name="Bustamante Y."/>
            <person name="Caleb T."/>
            <person name="Canada A."/>
            <person name="Cardenas V."/>
            <person name="Carter K."/>
            <person name="Chacko J."/>
            <person name="Chandrabose M.N."/>
            <person name="Chavez D."/>
            <person name="Chavez A."/>
            <person name="Chen L."/>
            <person name="Chu H.-S."/>
            <person name="Claassen K.J."/>
            <person name="Cockrell R."/>
            <person name="Collins M."/>
            <person name="Cooper J.A."/>
            <person name="Cree A."/>
            <person name="Curry S.M."/>
            <person name="Da Y."/>
            <person name="Dao M.D."/>
            <person name="Das B."/>
            <person name="Davila M.-L."/>
            <person name="Davy-Carroll L."/>
            <person name="Denson S."/>
            <person name="Dinh H."/>
            <person name="Ebong V.E."/>
            <person name="Edwards J.R."/>
            <person name="Egan A."/>
            <person name="El-Daye J."/>
            <person name="Escobedo L."/>
            <person name="Fernandez S."/>
            <person name="Fernando P.R."/>
            <person name="Flagg N."/>
            <person name="Forbes L.D."/>
            <person name="Fowler R.G."/>
            <person name="Fu Q."/>
            <person name="Gabisi R.A."/>
            <person name="Ganer J."/>
            <person name="Garbino Pronczuk A."/>
            <person name="Garcia R.M."/>
            <person name="Garner T."/>
            <person name="Garrett T.E."/>
            <person name="Gonzalez D.A."/>
            <person name="Hamid H."/>
            <person name="Hawkins E.S."/>
            <person name="Hirani K."/>
            <person name="Hogues M.E."/>
            <person name="Hollins B."/>
            <person name="Hsiao C.-H."/>
            <person name="Jabil R."/>
            <person name="James M.L."/>
            <person name="Jhangiani S.N."/>
            <person name="Johnson B."/>
            <person name="Johnson Q."/>
            <person name="Joshi V."/>
            <person name="Kalu J.B."/>
            <person name="Kam C."/>
            <person name="Kashfia A."/>
            <person name="Keebler J."/>
            <person name="Kisamo H."/>
            <person name="Kovar C.L."/>
            <person name="Lago L.A."/>
            <person name="Lai C.-Y."/>
            <person name="Laidlaw J."/>
            <person name="Lara F."/>
            <person name="Le T.-K."/>
            <person name="Lee S.L."/>
            <person name="Legall F.H."/>
            <person name="Lemon S.J."/>
            <person name="Lewis L.R."/>
            <person name="Li B."/>
            <person name="Liu Y."/>
            <person name="Liu Y.-S."/>
            <person name="Lopez J."/>
            <person name="Lozado R.J."/>
            <person name="Lu J."/>
            <person name="Madu R.C."/>
            <person name="Maheshwari M."/>
            <person name="Maheshwari R."/>
            <person name="Malloy K."/>
            <person name="Martinez E."/>
            <person name="Mathew T."/>
            <person name="Mercado I.C."/>
            <person name="Mercado C."/>
            <person name="Meyer B."/>
            <person name="Montgomery K."/>
            <person name="Morgan M.B."/>
            <person name="Munidasa M."/>
            <person name="Nazareth L.V."/>
            <person name="Nelson J."/>
            <person name="Ng B.M."/>
            <person name="Nguyen N.B."/>
            <person name="Nguyen P.Q."/>
            <person name="Nguyen T."/>
            <person name="Obregon M."/>
            <person name="Okwuonu G.O."/>
            <person name="Onwere C.G."/>
            <person name="Orozco G."/>
            <person name="Parra A."/>
            <person name="Patel S."/>
            <person name="Patil S."/>
            <person name="Perez A."/>
            <person name="Perez Y."/>
            <person name="Pham C."/>
            <person name="Primus E.L."/>
            <person name="Pu L.-L."/>
            <person name="Puazo M."/>
            <person name="Qin X."/>
            <person name="Quiroz J.B."/>
            <person name="Reese J."/>
            <person name="Richards S."/>
            <person name="Rives C.M."/>
            <person name="Robberts R."/>
            <person name="Ruiz S.J."/>
            <person name="Ruiz M.J."/>
            <person name="Santibanez J."/>
            <person name="Schneider B.W."/>
            <person name="Sisson I."/>
            <person name="Smith M."/>
            <person name="Sodergren E."/>
            <person name="Song X.-Z."/>
            <person name="Song B.B."/>
            <person name="Summersgill H."/>
            <person name="Thelus R."/>
            <person name="Thornton R.D."/>
            <person name="Trejos Z.Y."/>
            <person name="Usmani K."/>
            <person name="Vattathil S."/>
            <person name="Villasana D."/>
            <person name="Walker D.L."/>
            <person name="Wang S."/>
            <person name="Wang K."/>
            <person name="White C.S."/>
            <person name="Williams A.C."/>
            <person name="Williamson J."/>
            <person name="Wilson K."/>
            <person name="Woghiren I.O."/>
            <person name="Woodworth J.R."/>
            <person name="Worley K.C."/>
            <person name="Wright R.A."/>
            <person name="Wu W."/>
            <person name="Young L."/>
            <person name="Zhang L."/>
            <person name="Zhang J."/>
            <person name="Zhu Y."/>
            <person name="Muzny D.M."/>
            <person name="Weinstock G."/>
            <person name="Gibbs R.A."/>
        </authorList>
    </citation>
    <scope>NUCLEOTIDE SEQUENCE [LARGE SCALE GENOMIC DNA]</scope>
    <source>
        <strain evidence="10">LSR1</strain>
    </source>
</reference>
<dbReference type="GO" id="GO:0016787">
    <property type="term" value="F:hydrolase activity"/>
    <property type="evidence" value="ECO:0007669"/>
    <property type="project" value="UniProtKB-KW"/>
</dbReference>
<reference evidence="9" key="2">
    <citation type="submission" date="2022-06" db="UniProtKB">
        <authorList>
            <consortium name="EnsemblMetazoa"/>
        </authorList>
    </citation>
    <scope>IDENTIFICATION</scope>
</reference>
<sequence length="398" mass="45866">MEHFLNLNYIQAINNLEIMEERQDDVDTIRFHVAENPFAILTERAFVKKFRLTKGLVNILIDELCPYLEPPSRKSAISIERKVLTALRFFASGSYQQDIGENRASSLSQPSVSKCIAEVCDALNMPNIFSKYVRFPSTLNELNHIRQGFTNVFGIPGVIGIIDCTHVVIVPPKADGPYPEHIYVNRKNYHSINVQLICDSNMRIMNVNAKYPGSTHDSYIWRRSAISTIMEQMNTEGMRSYYLLGRLMTPLNNPEPNTPEGRYNEWFSKTRSLIERTNGLLKMRFRCLLKHRVLHYHPIKASKIINACVILHNICIENNVPEPVDDIINDVDLGMYYVEENQLNLQQVNPTLLAGRRMQHQIINNYFISNIWAVVSLNFSVARAVFVNFDFLPKDLEK</sequence>
<dbReference type="OrthoDB" id="6578626at2759"/>
<dbReference type="RefSeq" id="XP_008187441.1">
    <property type="nucleotide sequence ID" value="XM_008189219.1"/>
</dbReference>
<keyword evidence="7" id="KW-0539">Nucleus</keyword>
<proteinExistence type="inferred from homology"/>
<dbReference type="Proteomes" id="UP000007819">
    <property type="component" value="Chromosome X"/>
</dbReference>
<keyword evidence="4" id="KW-0540">Nuclease</keyword>
<keyword evidence="5" id="KW-0479">Metal-binding</keyword>
<keyword evidence="6" id="KW-0378">Hydrolase</keyword>
<dbReference type="PANTHER" id="PTHR22930">
    <property type="match status" value="1"/>
</dbReference>
<dbReference type="InterPro" id="IPR027806">
    <property type="entry name" value="HARBI1_dom"/>
</dbReference>
<evidence type="ECO:0000313" key="9">
    <source>
        <dbReference type="EnsemblMetazoa" id="XP_008187441.1"/>
    </source>
</evidence>